<organism evidence="2">
    <name type="scientific">plant metagenome</name>
    <dbReference type="NCBI Taxonomy" id="1297885"/>
    <lineage>
        <taxon>unclassified sequences</taxon>
        <taxon>metagenomes</taxon>
        <taxon>organismal metagenomes</taxon>
    </lineage>
</organism>
<accession>A0A484NV86</accession>
<dbReference type="GO" id="GO:0016987">
    <property type="term" value="F:sigma factor activity"/>
    <property type="evidence" value="ECO:0007669"/>
    <property type="project" value="InterPro"/>
</dbReference>
<dbReference type="Pfam" id="PF08281">
    <property type="entry name" value="Sigma70_r4_2"/>
    <property type="match status" value="1"/>
</dbReference>
<reference evidence="2" key="1">
    <citation type="submission" date="2019-03" db="EMBL/GenBank/DDBJ databases">
        <authorList>
            <person name="Danneels B."/>
        </authorList>
    </citation>
    <scope>NUCLEOTIDE SEQUENCE</scope>
</reference>
<proteinExistence type="predicted"/>
<sequence>MAFELHQLDGYTTSEVADVIGLSVSRTWTLIRRAYLHLRTRLDEA</sequence>
<dbReference type="AlphaFoldDB" id="A0A484NV86"/>
<evidence type="ECO:0000259" key="1">
    <source>
        <dbReference type="Pfam" id="PF08281"/>
    </source>
</evidence>
<dbReference type="InterPro" id="IPR036388">
    <property type="entry name" value="WH-like_DNA-bd_sf"/>
</dbReference>
<gene>
    <name evidence="3" type="ORF">ANDO1_1167</name>
    <name evidence="2" type="ORF">ANDO2_1075</name>
</gene>
<dbReference type="GO" id="GO:0006352">
    <property type="term" value="P:DNA-templated transcription initiation"/>
    <property type="evidence" value="ECO:0007669"/>
    <property type="project" value="InterPro"/>
</dbReference>
<dbReference type="InterPro" id="IPR013249">
    <property type="entry name" value="RNA_pol_sigma70_r4_t2"/>
</dbReference>
<dbReference type="EMBL" id="CAADHZ010000017">
    <property type="protein sequence ID" value="VFR26530.1"/>
    <property type="molecule type" value="Genomic_DNA"/>
</dbReference>
<dbReference type="EMBL" id="CAADIB010000001">
    <property type="protein sequence ID" value="VFR17548.1"/>
    <property type="molecule type" value="Genomic_DNA"/>
</dbReference>
<dbReference type="Gene3D" id="1.10.10.10">
    <property type="entry name" value="Winged helix-like DNA-binding domain superfamily/Winged helix DNA-binding domain"/>
    <property type="match status" value="1"/>
</dbReference>
<name>A0A484NV86_9ZZZZ</name>
<dbReference type="SUPFAM" id="SSF88659">
    <property type="entry name" value="Sigma3 and sigma4 domains of RNA polymerase sigma factors"/>
    <property type="match status" value="1"/>
</dbReference>
<feature type="domain" description="RNA polymerase sigma factor 70 region 4 type 2" evidence="1">
    <location>
        <begin position="2"/>
        <end position="38"/>
    </location>
</feature>
<evidence type="ECO:0000313" key="2">
    <source>
        <dbReference type="EMBL" id="VFR17548.1"/>
    </source>
</evidence>
<dbReference type="GO" id="GO:0003677">
    <property type="term" value="F:DNA binding"/>
    <property type="evidence" value="ECO:0007669"/>
    <property type="project" value="InterPro"/>
</dbReference>
<evidence type="ECO:0000313" key="3">
    <source>
        <dbReference type="EMBL" id="VFR26530.1"/>
    </source>
</evidence>
<protein>
    <recommendedName>
        <fullName evidence="1">RNA polymerase sigma factor 70 region 4 type 2 domain-containing protein</fullName>
    </recommendedName>
</protein>
<dbReference type="InterPro" id="IPR013324">
    <property type="entry name" value="RNA_pol_sigma_r3/r4-like"/>
</dbReference>